<name>A0AA86P9B3_9EUKA</name>
<dbReference type="Proteomes" id="UP001642409">
    <property type="component" value="Unassembled WGS sequence"/>
</dbReference>
<organism evidence="2">
    <name type="scientific">Hexamita inflata</name>
    <dbReference type="NCBI Taxonomy" id="28002"/>
    <lineage>
        <taxon>Eukaryota</taxon>
        <taxon>Metamonada</taxon>
        <taxon>Diplomonadida</taxon>
        <taxon>Hexamitidae</taxon>
        <taxon>Hexamitinae</taxon>
        <taxon>Hexamita</taxon>
    </lineage>
</organism>
<keyword evidence="4" id="KW-1185">Reference proteome</keyword>
<evidence type="ECO:0000313" key="3">
    <source>
        <dbReference type="EMBL" id="CAL6021157.1"/>
    </source>
</evidence>
<reference evidence="3 4" key="2">
    <citation type="submission" date="2024-07" db="EMBL/GenBank/DDBJ databases">
        <authorList>
            <person name="Akdeniz Z."/>
        </authorList>
    </citation>
    <scope>NUCLEOTIDE SEQUENCE [LARGE SCALE GENOMIC DNA]</scope>
</reference>
<reference evidence="2" key="1">
    <citation type="submission" date="2023-06" db="EMBL/GenBank/DDBJ databases">
        <authorList>
            <person name="Kurt Z."/>
        </authorList>
    </citation>
    <scope>NUCLEOTIDE SEQUENCE</scope>
</reference>
<comment type="caution">
    <text evidence="2">The sequence shown here is derived from an EMBL/GenBank/DDBJ whole genome shotgun (WGS) entry which is preliminary data.</text>
</comment>
<dbReference type="EMBL" id="CAXDID020000088">
    <property type="protein sequence ID" value="CAL6021157.1"/>
    <property type="molecule type" value="Genomic_DNA"/>
</dbReference>
<dbReference type="EMBL" id="CATOUU010000564">
    <property type="protein sequence ID" value="CAI9934290.1"/>
    <property type="molecule type" value="Genomic_DNA"/>
</dbReference>
<evidence type="ECO:0000256" key="1">
    <source>
        <dbReference type="SAM" id="MobiDB-lite"/>
    </source>
</evidence>
<evidence type="ECO:0000313" key="2">
    <source>
        <dbReference type="EMBL" id="CAI9934290.1"/>
    </source>
</evidence>
<accession>A0AA86P9B3</accession>
<sequence>MQQQVVQTMKRPPQQTQQADVTEQVDPQYKQQIQKLLPNNDKLSAFFAGIDTFDIKSFLKNEIKSFQQQDIIKIIRSIAFPTGQFRPQNRIDLLSDIISSKEGKDAIKQLTKDEKEKLKAFCEDMFGVMMPQKFYDRVKLIQAEL</sequence>
<evidence type="ECO:0000313" key="4">
    <source>
        <dbReference type="Proteomes" id="UP001642409"/>
    </source>
</evidence>
<dbReference type="AlphaFoldDB" id="A0AA86P9B3"/>
<proteinExistence type="predicted"/>
<gene>
    <name evidence="2" type="ORF">HINF_LOCUS21935</name>
    <name evidence="3" type="ORF">HINF_LOCUS28033</name>
</gene>
<feature type="compositionally biased region" description="Polar residues" evidence="1">
    <location>
        <begin position="1"/>
        <end position="21"/>
    </location>
</feature>
<protein>
    <submittedName>
        <fullName evidence="3">Hypothetical_protein</fullName>
    </submittedName>
</protein>
<feature type="region of interest" description="Disordered" evidence="1">
    <location>
        <begin position="1"/>
        <end position="23"/>
    </location>
</feature>